<evidence type="ECO:0000313" key="3">
    <source>
        <dbReference type="Proteomes" id="UP000499080"/>
    </source>
</evidence>
<dbReference type="Proteomes" id="UP000499080">
    <property type="component" value="Unassembled WGS sequence"/>
</dbReference>
<keyword evidence="3" id="KW-1185">Reference proteome</keyword>
<dbReference type="EMBL" id="BGPR01003898">
    <property type="protein sequence ID" value="GBM93679.1"/>
    <property type="molecule type" value="Genomic_DNA"/>
</dbReference>
<accession>A0A4Y2JW19</accession>
<dbReference type="AlphaFoldDB" id="A0A4Y2JW19"/>
<protein>
    <submittedName>
        <fullName evidence="2">Uncharacterized protein</fullName>
    </submittedName>
</protein>
<evidence type="ECO:0000313" key="2">
    <source>
        <dbReference type="EMBL" id="GBM93719.1"/>
    </source>
</evidence>
<organism evidence="2 3">
    <name type="scientific">Araneus ventricosus</name>
    <name type="common">Orbweaver spider</name>
    <name type="synonym">Epeira ventricosa</name>
    <dbReference type="NCBI Taxonomy" id="182803"/>
    <lineage>
        <taxon>Eukaryota</taxon>
        <taxon>Metazoa</taxon>
        <taxon>Ecdysozoa</taxon>
        <taxon>Arthropoda</taxon>
        <taxon>Chelicerata</taxon>
        <taxon>Arachnida</taxon>
        <taxon>Araneae</taxon>
        <taxon>Araneomorphae</taxon>
        <taxon>Entelegynae</taxon>
        <taxon>Araneoidea</taxon>
        <taxon>Araneidae</taxon>
        <taxon>Araneus</taxon>
    </lineage>
</organism>
<evidence type="ECO:0000313" key="1">
    <source>
        <dbReference type="EMBL" id="GBM93679.1"/>
    </source>
</evidence>
<sequence>MELVVEQATLHCKSRLPYEMHIVEIRQVVGAGELSEVIKYKDPNSSITVACEKYCEIPIVDDLYMMETAYLGRYKSVFKELKTFMPKFMKIYTNYLRLLNNFTILKQSFDYKEYEIYFGFMVSSTDLHAVFKTEKSYG</sequence>
<gene>
    <name evidence="1" type="ORF">AVEN_230153_1</name>
    <name evidence="2" type="ORF">AVEN_238120_1</name>
</gene>
<proteinExistence type="predicted"/>
<dbReference type="EMBL" id="BGPR01003901">
    <property type="protein sequence ID" value="GBM93719.1"/>
    <property type="molecule type" value="Genomic_DNA"/>
</dbReference>
<name>A0A4Y2JW19_ARAVE</name>
<comment type="caution">
    <text evidence="2">The sequence shown here is derived from an EMBL/GenBank/DDBJ whole genome shotgun (WGS) entry which is preliminary data.</text>
</comment>
<reference evidence="2 3" key="1">
    <citation type="journal article" date="2019" name="Sci. Rep.">
        <title>Orb-weaving spider Araneus ventricosus genome elucidates the spidroin gene catalogue.</title>
        <authorList>
            <person name="Kono N."/>
            <person name="Nakamura H."/>
            <person name="Ohtoshi R."/>
            <person name="Moran D.A.P."/>
            <person name="Shinohara A."/>
            <person name="Yoshida Y."/>
            <person name="Fujiwara M."/>
            <person name="Mori M."/>
            <person name="Tomita M."/>
            <person name="Arakawa K."/>
        </authorList>
    </citation>
    <scope>NUCLEOTIDE SEQUENCE [LARGE SCALE GENOMIC DNA]</scope>
</reference>